<dbReference type="Proteomes" id="UP000053477">
    <property type="component" value="Unassembled WGS sequence"/>
</dbReference>
<evidence type="ECO:0000313" key="2">
    <source>
        <dbReference type="Proteomes" id="UP000053477"/>
    </source>
</evidence>
<dbReference type="InParanoid" id="A0A0H2RDV2"/>
<evidence type="ECO:0000313" key="1">
    <source>
        <dbReference type="EMBL" id="KLO09727.1"/>
    </source>
</evidence>
<dbReference type="EMBL" id="KQ086047">
    <property type="protein sequence ID" value="KLO09727.1"/>
    <property type="molecule type" value="Genomic_DNA"/>
</dbReference>
<accession>A0A0H2RDV2</accession>
<dbReference type="AlphaFoldDB" id="A0A0H2RDV2"/>
<name>A0A0H2RDV2_9AGAM</name>
<reference evidence="1 2" key="1">
    <citation type="submission" date="2015-04" db="EMBL/GenBank/DDBJ databases">
        <title>Complete genome sequence of Schizopora paradoxa KUC8140, a cosmopolitan wood degrader in East Asia.</title>
        <authorList>
            <consortium name="DOE Joint Genome Institute"/>
            <person name="Min B."/>
            <person name="Park H."/>
            <person name="Jang Y."/>
            <person name="Kim J.-J."/>
            <person name="Kim K.H."/>
            <person name="Pangilinan J."/>
            <person name="Lipzen A."/>
            <person name="Riley R."/>
            <person name="Grigoriev I.V."/>
            <person name="Spatafora J.W."/>
            <person name="Choi I.-G."/>
        </authorList>
    </citation>
    <scope>NUCLEOTIDE SEQUENCE [LARGE SCALE GENOMIC DNA]</scope>
    <source>
        <strain evidence="1 2">KUC8140</strain>
    </source>
</reference>
<organism evidence="1 2">
    <name type="scientific">Schizopora paradoxa</name>
    <dbReference type="NCBI Taxonomy" id="27342"/>
    <lineage>
        <taxon>Eukaryota</taxon>
        <taxon>Fungi</taxon>
        <taxon>Dikarya</taxon>
        <taxon>Basidiomycota</taxon>
        <taxon>Agaricomycotina</taxon>
        <taxon>Agaricomycetes</taxon>
        <taxon>Hymenochaetales</taxon>
        <taxon>Schizoporaceae</taxon>
        <taxon>Schizopora</taxon>
    </lineage>
</organism>
<keyword evidence="2" id="KW-1185">Reference proteome</keyword>
<gene>
    <name evidence="1" type="ORF">SCHPADRAFT_553773</name>
</gene>
<proteinExistence type="predicted"/>
<protein>
    <submittedName>
        <fullName evidence="1">Uncharacterized protein</fullName>
    </submittedName>
</protein>
<sequence length="204" mass="22909">MGPPLAEDVALRKSSTSRCQDSFQAIFVHSHWLLETGYIVLSVLVGSHNAGELKGGSCRSTSLRTKVNSMHDAHLLHRFHLLTRTIARTREDSKSSSFADHLPVLTGGRRRHSSRYHWSSVEGRKLQIHLHCPIASFRGNFTDNTRQRPLFLGRFPYPGHERPTRVRSTESSSTKRLALQIDLTRSNGYLSKSVCGPCDALHTP</sequence>